<name>A0A507F010_9FUNG</name>
<dbReference type="GO" id="GO:0008017">
    <property type="term" value="F:microtubule binding"/>
    <property type="evidence" value="ECO:0007669"/>
    <property type="project" value="UniProtKB-UniRule"/>
</dbReference>
<dbReference type="InterPro" id="IPR041569">
    <property type="entry name" value="AAA_lid_3"/>
</dbReference>
<dbReference type="InterPro" id="IPR050304">
    <property type="entry name" value="MT-severing_AAA_ATPase"/>
</dbReference>
<dbReference type="Pfam" id="PF00004">
    <property type="entry name" value="AAA"/>
    <property type="match status" value="1"/>
</dbReference>
<feature type="compositionally biased region" description="Polar residues" evidence="8">
    <location>
        <begin position="345"/>
        <end position="357"/>
    </location>
</feature>
<dbReference type="Pfam" id="PF17862">
    <property type="entry name" value="AAA_lid_3"/>
    <property type="match status" value="1"/>
</dbReference>
<keyword evidence="4 7" id="KW-0067">ATP-binding</keyword>
<evidence type="ECO:0000256" key="3">
    <source>
        <dbReference type="ARBA" id="ARBA00022741"/>
    </source>
</evidence>
<dbReference type="GO" id="GO:0005737">
    <property type="term" value="C:cytoplasm"/>
    <property type="evidence" value="ECO:0007669"/>
    <property type="project" value="UniProtKB-UniRule"/>
</dbReference>
<dbReference type="GO" id="GO:0005874">
    <property type="term" value="C:microtubule"/>
    <property type="evidence" value="ECO:0007669"/>
    <property type="project" value="UniProtKB-KW"/>
</dbReference>
<dbReference type="EMBL" id="QEAP01000312">
    <property type="protein sequence ID" value="TPX69541.1"/>
    <property type="molecule type" value="Genomic_DNA"/>
</dbReference>
<dbReference type="STRING" id="246404.A0A507F010"/>
<dbReference type="Gene3D" id="3.40.50.300">
    <property type="entry name" value="P-loop containing nucleotide triphosphate hydrolases"/>
    <property type="match status" value="1"/>
</dbReference>
<keyword evidence="6 7" id="KW-0413">Isomerase</keyword>
<reference evidence="10 11" key="1">
    <citation type="journal article" date="2019" name="Sci. Rep.">
        <title>Comparative genomics of chytrid fungi reveal insights into the obligate biotrophic and pathogenic lifestyle of Synchytrium endobioticum.</title>
        <authorList>
            <person name="van de Vossenberg B.T.L.H."/>
            <person name="Warris S."/>
            <person name="Nguyen H.D.T."/>
            <person name="van Gent-Pelzer M.P.E."/>
            <person name="Joly D.L."/>
            <person name="van de Geest H.C."/>
            <person name="Bonants P.J.M."/>
            <person name="Smith D.S."/>
            <person name="Levesque C.A."/>
            <person name="van der Lee T.A.J."/>
        </authorList>
    </citation>
    <scope>NUCLEOTIDE SEQUENCE [LARGE SCALE GENOMIC DNA]</scope>
    <source>
        <strain evidence="10 11">CBS 675.73</strain>
    </source>
</reference>
<evidence type="ECO:0000313" key="11">
    <source>
        <dbReference type="Proteomes" id="UP000320333"/>
    </source>
</evidence>
<comment type="similarity">
    <text evidence="7">Belongs to the AAA ATPase family. Katanin p60 subunit A1 subfamily.</text>
</comment>
<dbReference type="FunFam" id="3.40.50.300:FF:000159">
    <property type="entry name" value="Katanin p60 ATPase-containing subunit A1"/>
    <property type="match status" value="1"/>
</dbReference>
<comment type="function">
    <text evidence="7">Severs microtubules in an ATP-dependent manner. Microtubule severing may promote rapid reorganization of cellular microtubule arrays.</text>
</comment>
<evidence type="ECO:0000256" key="8">
    <source>
        <dbReference type="SAM" id="MobiDB-lite"/>
    </source>
</evidence>
<dbReference type="InterPro" id="IPR003959">
    <property type="entry name" value="ATPase_AAA_core"/>
</dbReference>
<dbReference type="InterPro" id="IPR027417">
    <property type="entry name" value="P-loop_NTPase"/>
</dbReference>
<dbReference type="InterPro" id="IPR003593">
    <property type="entry name" value="AAA+_ATPase"/>
</dbReference>
<dbReference type="PANTHER" id="PTHR23074:SF19">
    <property type="entry name" value="KATANIN P60 ATPASE-CONTAINING SUBUNIT A1"/>
    <property type="match status" value="1"/>
</dbReference>
<dbReference type="HAMAP" id="MF_03023">
    <property type="entry name" value="Katanin_p60_A1"/>
    <property type="match status" value="1"/>
</dbReference>
<dbReference type="SMART" id="SM00382">
    <property type="entry name" value="AAA"/>
    <property type="match status" value="1"/>
</dbReference>
<dbReference type="EC" id="5.6.1.1" evidence="7"/>
<evidence type="ECO:0000256" key="4">
    <source>
        <dbReference type="ARBA" id="ARBA00022840"/>
    </source>
</evidence>
<dbReference type="PANTHER" id="PTHR23074">
    <property type="entry name" value="AAA DOMAIN-CONTAINING"/>
    <property type="match status" value="1"/>
</dbReference>
<dbReference type="GO" id="GO:0005524">
    <property type="term" value="F:ATP binding"/>
    <property type="evidence" value="ECO:0007669"/>
    <property type="project" value="UniProtKB-KW"/>
</dbReference>
<gene>
    <name evidence="7" type="primary">KATNA1</name>
    <name evidence="10" type="ORF">CcCBS67573_g06814</name>
</gene>
<keyword evidence="11" id="KW-1185">Reference proteome</keyword>
<organism evidence="10 11">
    <name type="scientific">Chytriomyces confervae</name>
    <dbReference type="NCBI Taxonomy" id="246404"/>
    <lineage>
        <taxon>Eukaryota</taxon>
        <taxon>Fungi</taxon>
        <taxon>Fungi incertae sedis</taxon>
        <taxon>Chytridiomycota</taxon>
        <taxon>Chytridiomycota incertae sedis</taxon>
        <taxon>Chytridiomycetes</taxon>
        <taxon>Chytridiales</taxon>
        <taxon>Chytriomycetaceae</taxon>
        <taxon>Chytriomyces</taxon>
    </lineage>
</organism>
<dbReference type="SUPFAM" id="SSF52540">
    <property type="entry name" value="P-loop containing nucleoside triphosphate hydrolases"/>
    <property type="match status" value="1"/>
</dbReference>
<feature type="binding site" evidence="7">
    <location>
        <begin position="534"/>
        <end position="541"/>
    </location>
    <ligand>
        <name>ATP</name>
        <dbReference type="ChEBI" id="CHEBI:30616"/>
    </ligand>
</feature>
<protein>
    <recommendedName>
        <fullName evidence="7">Katanin p60 ATPase-containing subunit A1</fullName>
        <shortName evidence="7">Katanin p60 subunit A1</shortName>
        <ecNumber evidence="7">5.6.1.1</ecNumber>
    </recommendedName>
    <alternativeName>
        <fullName evidence="7">p60 katanin</fullName>
    </alternativeName>
</protein>
<dbReference type="InterPro" id="IPR028596">
    <property type="entry name" value="KATNA1"/>
</dbReference>
<evidence type="ECO:0000313" key="10">
    <source>
        <dbReference type="EMBL" id="TPX69541.1"/>
    </source>
</evidence>
<dbReference type="InterPro" id="IPR015415">
    <property type="entry name" value="Spast_Vps4_C"/>
</dbReference>
<feature type="domain" description="AAA+ ATPase" evidence="9">
    <location>
        <begin position="526"/>
        <end position="670"/>
    </location>
</feature>
<keyword evidence="3 7" id="KW-0547">Nucleotide-binding</keyword>
<evidence type="ECO:0000256" key="2">
    <source>
        <dbReference type="ARBA" id="ARBA00022701"/>
    </source>
</evidence>
<feature type="region of interest" description="Disordered" evidence="8">
    <location>
        <begin position="409"/>
        <end position="449"/>
    </location>
</feature>
<dbReference type="GO" id="GO:0051013">
    <property type="term" value="P:microtubule severing"/>
    <property type="evidence" value="ECO:0007669"/>
    <property type="project" value="UniProtKB-UniRule"/>
</dbReference>
<evidence type="ECO:0000256" key="1">
    <source>
        <dbReference type="ARBA" id="ARBA00022490"/>
    </source>
</evidence>
<dbReference type="Gene3D" id="1.10.8.60">
    <property type="match status" value="1"/>
</dbReference>
<sequence>MATHAPTTHTKTTITRTRTAMQSNGPATATDTLVIYVATEDAPSKVHAILVHVCMTPQDVSDTILACFGVQARDTHRVLRLTRSSNDKIVIPVAALTLLPPNTLDTPYLAVIAASVDAALAESRAKDRSDEFETVYEEIEGLKRQLRFVKKHVAGSDASGAGTPAAPVTSFRGEMLSDEEAGELVSNLEMIGLEMGFMRALQIDTTVFRRFLFGIKDAFDKSPAPVDFFQSYQMTNAVIHLLKSANSMMAYGSPIGNLVNLLTILTYGLRKSLSESEQKSKLAVKPSAKDQLDILLSLFNDPATNFLIQLDDMDFKEFKETLKRVLLMLTSPRSFLADMPLPKSKPTNGNGAKLQKPTSSWISIAPKSGAGIKRRGSLDGLNLSKSKQISTGAPVDFKKSFATTEPVVVPPRAVSGKENTKGPEQSVPTVAVSKDSPPTVAVSKDSPQDVPLREDKVLRERNLARIYEQEGVDKELATLIRQDMLELNPNVRWTDIAGNEAAKTLLAEALVLPAIMPEFFKGIRRPWRGILMTGPPGTGKTMLAKAVATECGTTFFNVSASTLASKWRGESEKLVRTLFTMARIHAPSTIFIDEVDSVSSARGSSSESEATRRVKSELLIQMDGAGGSTTKMVNGGEPVVMVLAATNLPWLLDEAMRRRLEKRIYIGPPDLFGREQMLKLCVKDIVLAENVDLEVVARKTEGFSGSDITTLCRDAAMMKLREKMRNLKPSEMHALKPEELDVPIDMKDFEDALARVQSSLSGADVERYDQWLADYGSA</sequence>
<feature type="region of interest" description="Disordered" evidence="8">
    <location>
        <begin position="338"/>
        <end position="357"/>
    </location>
</feature>
<comment type="caution">
    <text evidence="10">The sequence shown here is derived from an EMBL/GenBank/DDBJ whole genome shotgun (WGS) entry which is preliminary data.</text>
</comment>
<dbReference type="Pfam" id="PF09336">
    <property type="entry name" value="Vps4_C"/>
    <property type="match status" value="1"/>
</dbReference>
<comment type="catalytic activity">
    <reaction evidence="7">
        <text>n ATP + n H2O + a microtubule = n ADP + n phosphate + (n+1) alpha/beta tubulin heterodimers.</text>
        <dbReference type="EC" id="5.6.1.1"/>
    </reaction>
</comment>
<evidence type="ECO:0000259" key="9">
    <source>
        <dbReference type="SMART" id="SM00382"/>
    </source>
</evidence>
<dbReference type="GO" id="GO:0008568">
    <property type="term" value="F:microtubule severing ATPase activity"/>
    <property type="evidence" value="ECO:0007669"/>
    <property type="project" value="UniProtKB-EC"/>
</dbReference>
<keyword evidence="1 7" id="KW-0963">Cytoplasm</keyword>
<comment type="subcellular location">
    <subcellularLocation>
        <location evidence="7">Cytoplasm</location>
        <location evidence="7">Cytoskeleton</location>
    </subcellularLocation>
</comment>
<evidence type="ECO:0000256" key="6">
    <source>
        <dbReference type="ARBA" id="ARBA00023235"/>
    </source>
</evidence>
<feature type="compositionally biased region" description="Low complexity" evidence="8">
    <location>
        <begin position="1"/>
        <end position="20"/>
    </location>
</feature>
<dbReference type="GO" id="GO:0016887">
    <property type="term" value="F:ATP hydrolysis activity"/>
    <property type="evidence" value="ECO:0007669"/>
    <property type="project" value="InterPro"/>
</dbReference>
<accession>A0A507F010</accession>
<evidence type="ECO:0000256" key="5">
    <source>
        <dbReference type="ARBA" id="ARBA00023212"/>
    </source>
</evidence>
<keyword evidence="2 7" id="KW-0493">Microtubule</keyword>
<evidence type="ECO:0000256" key="7">
    <source>
        <dbReference type="HAMAP-Rule" id="MF_03023"/>
    </source>
</evidence>
<dbReference type="Proteomes" id="UP000320333">
    <property type="component" value="Unassembled WGS sequence"/>
</dbReference>
<dbReference type="AlphaFoldDB" id="A0A507F010"/>
<feature type="region of interest" description="Disordered" evidence="8">
    <location>
        <begin position="1"/>
        <end position="25"/>
    </location>
</feature>
<proteinExistence type="inferred from homology"/>
<dbReference type="OrthoDB" id="10251136at2759"/>
<keyword evidence="5 7" id="KW-0206">Cytoskeleton</keyword>